<evidence type="ECO:0000256" key="1">
    <source>
        <dbReference type="ARBA" id="ARBA00006484"/>
    </source>
</evidence>
<evidence type="ECO:0000256" key="4">
    <source>
        <dbReference type="RuleBase" id="RU000363"/>
    </source>
</evidence>
<dbReference type="PANTHER" id="PTHR42760:SF127">
    <property type="entry name" value="3-KETOACYL-ACYL CARRIER PROTEIN REDUCTASE-RELATED"/>
    <property type="match status" value="1"/>
</dbReference>
<evidence type="ECO:0000313" key="5">
    <source>
        <dbReference type="EMBL" id="KAA8630013.1"/>
    </source>
</evidence>
<dbReference type="PANTHER" id="PTHR42760">
    <property type="entry name" value="SHORT-CHAIN DEHYDROGENASES/REDUCTASES FAMILY MEMBER"/>
    <property type="match status" value="1"/>
</dbReference>
<dbReference type="GO" id="GO:0016616">
    <property type="term" value="F:oxidoreductase activity, acting on the CH-OH group of donors, NAD or NADP as acceptor"/>
    <property type="evidence" value="ECO:0007669"/>
    <property type="project" value="TreeGrafter"/>
</dbReference>
<comment type="caution">
    <text evidence="5">The sequence shown here is derived from an EMBL/GenBank/DDBJ whole genome shotgun (WGS) entry which is preliminary data.</text>
</comment>
<dbReference type="GO" id="GO:0048038">
    <property type="term" value="F:quinone binding"/>
    <property type="evidence" value="ECO:0007669"/>
    <property type="project" value="TreeGrafter"/>
</dbReference>
<sequence length="276" mass="29286">MAQVDNEVKGKLVLVTGASGGIGAAVARRLWSLGAHLVLTYSSSLEKIQALEEQLYEAFANGQTAHDPALSLNRTTANPNPLPLSTHKCDMSSPTDIQHLFAQLQDLHGQSGPDILISNAGYGKRIPSILDISLDEFDKMLNINLRSSFLLCKLAIPHMIQRNWGRIIFVSSISAQGGGINGCHYAASKAGLTGLMKNLARKHAGQGITVNDVAPAMIGDTGMIPDAKFVEGTPGDVRNIPVGRLGTTEEVGNVVEMLVKTGYMTGQSILLSGGLM</sequence>
<protein>
    <submittedName>
        <fullName evidence="5">Uncharacterized protein</fullName>
    </submittedName>
</protein>
<dbReference type="InterPro" id="IPR002347">
    <property type="entry name" value="SDR_fam"/>
</dbReference>
<dbReference type="CDD" id="cd05233">
    <property type="entry name" value="SDR_c"/>
    <property type="match status" value="1"/>
</dbReference>
<evidence type="ECO:0000256" key="3">
    <source>
        <dbReference type="ARBA" id="ARBA00023002"/>
    </source>
</evidence>
<accession>A0A8S8ZIR6</accession>
<dbReference type="InterPro" id="IPR020904">
    <property type="entry name" value="Sc_DH/Rdtase_CS"/>
</dbReference>
<dbReference type="Pfam" id="PF13561">
    <property type="entry name" value="adh_short_C2"/>
    <property type="match status" value="1"/>
</dbReference>
<dbReference type="Gene3D" id="3.40.50.720">
    <property type="entry name" value="NAD(P)-binding Rossmann-like Domain"/>
    <property type="match status" value="1"/>
</dbReference>
<dbReference type="GO" id="GO:0006633">
    <property type="term" value="P:fatty acid biosynthetic process"/>
    <property type="evidence" value="ECO:0007669"/>
    <property type="project" value="TreeGrafter"/>
</dbReference>
<gene>
    <name evidence="5" type="ORF">SMACR_08180</name>
</gene>
<dbReference type="Pfam" id="PF00106">
    <property type="entry name" value="adh_short"/>
    <property type="match status" value="1"/>
</dbReference>
<name>A0A8S8ZIR6_SORMA</name>
<keyword evidence="2" id="KW-0521">NADP</keyword>
<keyword evidence="3" id="KW-0560">Oxidoreductase</keyword>
<dbReference type="EMBL" id="NMPR01000117">
    <property type="protein sequence ID" value="KAA8630013.1"/>
    <property type="molecule type" value="Genomic_DNA"/>
</dbReference>
<evidence type="ECO:0000256" key="2">
    <source>
        <dbReference type="ARBA" id="ARBA00022857"/>
    </source>
</evidence>
<evidence type="ECO:0000313" key="6">
    <source>
        <dbReference type="Proteomes" id="UP000433876"/>
    </source>
</evidence>
<organism evidence="5 6">
    <name type="scientific">Sordaria macrospora</name>
    <dbReference type="NCBI Taxonomy" id="5147"/>
    <lineage>
        <taxon>Eukaryota</taxon>
        <taxon>Fungi</taxon>
        <taxon>Dikarya</taxon>
        <taxon>Ascomycota</taxon>
        <taxon>Pezizomycotina</taxon>
        <taxon>Sordariomycetes</taxon>
        <taxon>Sordariomycetidae</taxon>
        <taxon>Sordariales</taxon>
        <taxon>Sordariaceae</taxon>
        <taxon>Sordaria</taxon>
    </lineage>
</organism>
<dbReference type="InterPro" id="IPR036291">
    <property type="entry name" value="NAD(P)-bd_dom_sf"/>
</dbReference>
<dbReference type="PROSITE" id="PS00061">
    <property type="entry name" value="ADH_SHORT"/>
    <property type="match status" value="1"/>
</dbReference>
<dbReference type="PRINTS" id="PR00081">
    <property type="entry name" value="GDHRDH"/>
</dbReference>
<reference evidence="5 6" key="1">
    <citation type="submission" date="2017-07" db="EMBL/GenBank/DDBJ databases">
        <title>Genome sequence of the Sordaria macrospora wild type strain R19027.</title>
        <authorList>
            <person name="Nowrousian M."/>
            <person name="Teichert I."/>
            <person name="Kueck U."/>
        </authorList>
    </citation>
    <scope>NUCLEOTIDE SEQUENCE [LARGE SCALE GENOMIC DNA]</scope>
    <source>
        <strain evidence="5 6">R19027</strain>
        <tissue evidence="5">Mycelium</tissue>
    </source>
</reference>
<dbReference type="OMA" id="VIMLCKT"/>
<dbReference type="AlphaFoldDB" id="A0A8S8ZIR6"/>
<dbReference type="PRINTS" id="PR00080">
    <property type="entry name" value="SDRFAMILY"/>
</dbReference>
<dbReference type="Proteomes" id="UP000433876">
    <property type="component" value="Unassembled WGS sequence"/>
</dbReference>
<proteinExistence type="inferred from homology"/>
<dbReference type="VEuPathDB" id="FungiDB:SMAC_08180"/>
<comment type="similarity">
    <text evidence="1 4">Belongs to the short-chain dehydrogenases/reductases (SDR) family.</text>
</comment>
<dbReference type="FunFam" id="3.40.50.720:FF:000173">
    <property type="entry name" value="3-oxoacyl-[acyl-carrier protein] reductase"/>
    <property type="match status" value="1"/>
</dbReference>
<dbReference type="SUPFAM" id="SSF51735">
    <property type="entry name" value="NAD(P)-binding Rossmann-fold domains"/>
    <property type="match status" value="1"/>
</dbReference>